<evidence type="ECO:0000256" key="6">
    <source>
        <dbReference type="SAM" id="Phobius"/>
    </source>
</evidence>
<feature type="region of interest" description="Disordered" evidence="5">
    <location>
        <begin position="1"/>
        <end position="40"/>
    </location>
</feature>
<feature type="transmembrane region" description="Helical" evidence="6">
    <location>
        <begin position="180"/>
        <end position="203"/>
    </location>
</feature>
<comment type="caution">
    <text evidence="7">The sequence shown here is derived from an EMBL/GenBank/DDBJ whole genome shotgun (WGS) entry which is preliminary data.</text>
</comment>
<dbReference type="InterPro" id="IPR018819">
    <property type="entry name" value="Nur1/Mug154"/>
</dbReference>
<evidence type="ECO:0000256" key="2">
    <source>
        <dbReference type="ARBA" id="ARBA00022692"/>
    </source>
</evidence>
<feature type="region of interest" description="Disordered" evidence="5">
    <location>
        <begin position="71"/>
        <end position="100"/>
    </location>
</feature>
<dbReference type="PANTHER" id="PTHR28293:SF1">
    <property type="entry name" value="NUCLEAR RIM PROTEIN 1"/>
    <property type="match status" value="1"/>
</dbReference>
<feature type="compositionally biased region" description="Polar residues" evidence="5">
    <location>
        <begin position="1"/>
        <end position="32"/>
    </location>
</feature>
<gene>
    <name evidence="7" type="ORF">QCA50_003280</name>
</gene>
<keyword evidence="8" id="KW-1185">Reference proteome</keyword>
<name>A0AAW0GTP4_9APHY</name>
<accession>A0AAW0GTP4</accession>
<dbReference type="GO" id="GO:0043007">
    <property type="term" value="P:maintenance of rDNA"/>
    <property type="evidence" value="ECO:0007669"/>
    <property type="project" value="TreeGrafter"/>
</dbReference>
<proteinExistence type="predicted"/>
<feature type="region of interest" description="Disordered" evidence="5">
    <location>
        <begin position="223"/>
        <end position="244"/>
    </location>
</feature>
<keyword evidence="2 6" id="KW-0812">Transmembrane</keyword>
<organism evidence="7 8">
    <name type="scientific">Cerrena zonata</name>
    <dbReference type="NCBI Taxonomy" id="2478898"/>
    <lineage>
        <taxon>Eukaryota</taxon>
        <taxon>Fungi</taxon>
        <taxon>Dikarya</taxon>
        <taxon>Basidiomycota</taxon>
        <taxon>Agaricomycotina</taxon>
        <taxon>Agaricomycetes</taxon>
        <taxon>Polyporales</taxon>
        <taxon>Cerrenaceae</taxon>
        <taxon>Cerrena</taxon>
    </lineage>
</organism>
<sequence>MSSLRRLAQTNHAINSPRTSEASTQVSPSTPVKKNGFLPTTPRTRIVYPISPITSPSLSASTPFDWEAARARKPPPYASPLGKRVRAQRNGAGSPTRGNKRVVRKKGFIEKITSLPSQIAFEIHMFPHNVPFPSPEKSAWLIGGFMHFLHLCVRISQIRTVPDSDLGWEDMYREDEGRPWFDWTVPVSILLIGASILNAMSLFTRTKIYQLNLAREPVASPNAKFVPRSSSDSSRSSTPTTTSTPSKLISFLFSLLKHFWRAFVISVRFLLNLSPPKSQQTSGGVWGERVQQLEVWTPGELEMFLFSVYSPVHALLWMATNSANWMIMLVVMFITGAQLRAMTRSYEALLKDKAIISAEVLHEYDEKFVYPRINPIRKDAAVMTHEAEMVNCWEDRPRMHTGASAGR</sequence>
<feature type="compositionally biased region" description="Low complexity" evidence="5">
    <location>
        <begin position="227"/>
        <end position="244"/>
    </location>
</feature>
<feature type="transmembrane region" description="Helical" evidence="6">
    <location>
        <begin position="325"/>
        <end position="343"/>
    </location>
</feature>
<dbReference type="EMBL" id="JASBNA010000003">
    <property type="protein sequence ID" value="KAK7693708.1"/>
    <property type="molecule type" value="Genomic_DNA"/>
</dbReference>
<dbReference type="GO" id="GO:0007096">
    <property type="term" value="P:regulation of exit from mitosis"/>
    <property type="evidence" value="ECO:0007669"/>
    <property type="project" value="TreeGrafter"/>
</dbReference>
<dbReference type="Pfam" id="PF10332">
    <property type="entry name" value="DUF2418"/>
    <property type="match status" value="1"/>
</dbReference>
<evidence type="ECO:0000256" key="3">
    <source>
        <dbReference type="ARBA" id="ARBA00022989"/>
    </source>
</evidence>
<dbReference type="GO" id="GO:0012505">
    <property type="term" value="C:endomembrane system"/>
    <property type="evidence" value="ECO:0007669"/>
    <property type="project" value="UniProtKB-SubCell"/>
</dbReference>
<feature type="transmembrane region" description="Helical" evidence="6">
    <location>
        <begin position="248"/>
        <end position="271"/>
    </location>
</feature>
<evidence type="ECO:0000256" key="5">
    <source>
        <dbReference type="SAM" id="MobiDB-lite"/>
    </source>
</evidence>
<evidence type="ECO:0000256" key="4">
    <source>
        <dbReference type="ARBA" id="ARBA00023136"/>
    </source>
</evidence>
<dbReference type="Proteomes" id="UP001385951">
    <property type="component" value="Unassembled WGS sequence"/>
</dbReference>
<reference evidence="7 8" key="1">
    <citation type="submission" date="2022-09" db="EMBL/GenBank/DDBJ databases">
        <authorList>
            <person name="Palmer J.M."/>
        </authorList>
    </citation>
    <scope>NUCLEOTIDE SEQUENCE [LARGE SCALE GENOMIC DNA]</scope>
    <source>
        <strain evidence="7 8">DSM 7382</strain>
    </source>
</reference>
<evidence type="ECO:0000256" key="1">
    <source>
        <dbReference type="ARBA" id="ARBA00004127"/>
    </source>
</evidence>
<evidence type="ECO:0000313" key="7">
    <source>
        <dbReference type="EMBL" id="KAK7693708.1"/>
    </source>
</evidence>
<evidence type="ECO:0008006" key="9">
    <source>
        <dbReference type="Google" id="ProtNLM"/>
    </source>
</evidence>
<dbReference type="PANTHER" id="PTHR28293">
    <property type="entry name" value="NUCLEAR RIM PROTEIN 1"/>
    <property type="match status" value="1"/>
</dbReference>
<comment type="subcellular location">
    <subcellularLocation>
        <location evidence="1">Endomembrane system</location>
        <topology evidence="1">Multi-pass membrane protein</topology>
    </subcellularLocation>
</comment>
<evidence type="ECO:0000313" key="8">
    <source>
        <dbReference type="Proteomes" id="UP001385951"/>
    </source>
</evidence>
<dbReference type="AlphaFoldDB" id="A0AAW0GTP4"/>
<keyword evidence="3 6" id="KW-1133">Transmembrane helix</keyword>
<protein>
    <recommendedName>
        <fullName evidence="9">Nuclear envelope membrane protein</fullName>
    </recommendedName>
</protein>
<keyword evidence="4 6" id="KW-0472">Membrane</keyword>